<evidence type="ECO:0000313" key="2">
    <source>
        <dbReference type="EMBL" id="SNS72910.1"/>
    </source>
</evidence>
<gene>
    <name evidence="2" type="ORF">SAMN06265355_12640</name>
</gene>
<protein>
    <submittedName>
        <fullName evidence="2">Uncharacterized protein</fullName>
    </submittedName>
</protein>
<keyword evidence="1" id="KW-1133">Transmembrane helix</keyword>
<feature type="transmembrane region" description="Helical" evidence="1">
    <location>
        <begin position="39"/>
        <end position="57"/>
    </location>
</feature>
<accession>A0A239GUV1</accession>
<dbReference type="Proteomes" id="UP000198420">
    <property type="component" value="Unassembled WGS sequence"/>
</dbReference>
<reference evidence="3" key="1">
    <citation type="submission" date="2017-06" db="EMBL/GenBank/DDBJ databases">
        <authorList>
            <person name="Varghese N."/>
            <person name="Submissions S."/>
        </authorList>
    </citation>
    <scope>NUCLEOTIDE SEQUENCE [LARGE SCALE GENOMIC DNA]</scope>
    <source>
        <strain evidence="3">DSM 44485</strain>
    </source>
</reference>
<dbReference type="AlphaFoldDB" id="A0A239GUV1"/>
<organism evidence="2 3">
    <name type="scientific">Actinomadura mexicana</name>
    <dbReference type="NCBI Taxonomy" id="134959"/>
    <lineage>
        <taxon>Bacteria</taxon>
        <taxon>Bacillati</taxon>
        <taxon>Actinomycetota</taxon>
        <taxon>Actinomycetes</taxon>
        <taxon>Streptosporangiales</taxon>
        <taxon>Thermomonosporaceae</taxon>
        <taxon>Actinomadura</taxon>
    </lineage>
</organism>
<proteinExistence type="predicted"/>
<keyword evidence="1" id="KW-0472">Membrane</keyword>
<keyword evidence="1" id="KW-0812">Transmembrane</keyword>
<sequence>MNSVRRGPSGRPNSAGDVRFGMDRSDWTRWYRRARKHAWLFEIVVKVITWVIITGIGR</sequence>
<dbReference type="EMBL" id="FZNP01000026">
    <property type="protein sequence ID" value="SNS72910.1"/>
    <property type="molecule type" value="Genomic_DNA"/>
</dbReference>
<keyword evidence="3" id="KW-1185">Reference proteome</keyword>
<evidence type="ECO:0000313" key="3">
    <source>
        <dbReference type="Proteomes" id="UP000198420"/>
    </source>
</evidence>
<evidence type="ECO:0000256" key="1">
    <source>
        <dbReference type="SAM" id="Phobius"/>
    </source>
</evidence>
<name>A0A239GUV1_9ACTN</name>